<dbReference type="EMBL" id="NIVC01000121">
    <property type="protein sequence ID" value="PAA90231.1"/>
    <property type="molecule type" value="Genomic_DNA"/>
</dbReference>
<evidence type="ECO:0000259" key="11">
    <source>
        <dbReference type="PROSITE" id="PS50089"/>
    </source>
</evidence>
<feature type="compositionally biased region" description="Low complexity" evidence="10">
    <location>
        <begin position="750"/>
        <end position="767"/>
    </location>
</feature>
<dbReference type="PROSITE" id="PS50089">
    <property type="entry name" value="ZF_RING_2"/>
    <property type="match status" value="1"/>
</dbReference>
<feature type="region of interest" description="Disordered" evidence="10">
    <location>
        <begin position="515"/>
        <end position="562"/>
    </location>
</feature>
<evidence type="ECO:0000256" key="2">
    <source>
        <dbReference type="ARBA" id="ARBA00012483"/>
    </source>
</evidence>
<feature type="region of interest" description="Disordered" evidence="10">
    <location>
        <begin position="180"/>
        <end position="204"/>
    </location>
</feature>
<protein>
    <recommendedName>
        <fullName evidence="2">RING-type E3 ubiquitin transferase</fullName>
        <ecNumber evidence="2">2.3.2.27</ecNumber>
    </recommendedName>
</protein>
<feature type="compositionally biased region" description="Low complexity" evidence="10">
    <location>
        <begin position="1"/>
        <end position="25"/>
    </location>
</feature>
<dbReference type="Proteomes" id="UP000215902">
    <property type="component" value="Unassembled WGS sequence"/>
</dbReference>
<sequence length="774" mass="84827">SSSDSSAAPTVASSSSTADCATSGSVEVRRKLRRSLHQSDAAEPSEPDSADKEDCTPSCTKRSRQQLTVQTDRCAICLCDPVDPSYTWSCLHRYCFGCLLEWAKRKPECPQCKCTFTTIIHNVRSDSDYDEYPVPLPLPPAPPPVWTLGNNPNNAPLFTSRAGPFHLYRPFLDREDLAELESPRRAQPQQQQQQQPDISRPNRFPGLQAAELPVWQSVSIQQQQHLSMFEFSPQQRQFRLSQDELTASRDAALPYEEEQEIGDSDQPLPCPLTSSNRHLLYLRGFRPVPDPQAVQVTAARFETNEAERHRLVPFLLRELRTLTRYDSFSMQRIVHHLLRLVAYHELDSAVFHRLAKAYLGRHGRLFCVHLAHFSGAVDCQPTLAQYDAAVKYVRVDDGDIKEHNQLEDNDPLLSVELKRVARNVRPGPTPLEPDVESPLSPGERDFTALTPRQRPMILTRLAAASERQVSAGLNASDTTGSGSSSNSSSSGVINYMQLLHSVSWQFSNDLFDAREQNRDQQQQQQHRRRPSSPWPPNGVDYSTTSTSGRQSTNATNTTDNSSGDFNFLGAALLAPFEAVVAAAAAAAVAVSSSSSSAASPPLPDANDSRPSPLSTSAAGASSASDASSSQQRRSNILNTPKRRSPVRDPIAATPLLSHLLNATPTAPTANAAAARGEVRIASLASASSSSQSVSTTTTTRRTTTTRWRPLFDDLDVVSGEDLPRDGSGWLPSRRRLLRRRRRENGASEMPAPAASSPSQASVPAVQQDGDVGDD</sequence>
<dbReference type="InterPro" id="IPR017907">
    <property type="entry name" value="Znf_RING_CS"/>
</dbReference>
<dbReference type="EC" id="2.3.2.27" evidence="2"/>
<dbReference type="PANTHER" id="PTHR46077:SF1">
    <property type="entry name" value="TOP1 BINDING ARGININE_SERINE RICH PROTEIN, E3 UBIQUITIN LIGASE"/>
    <property type="match status" value="1"/>
</dbReference>
<feature type="compositionally biased region" description="Low complexity" evidence="10">
    <location>
        <begin position="611"/>
        <end position="629"/>
    </location>
</feature>
<gene>
    <name evidence="12" type="ORF">BOX15_Mlig013372g1</name>
</gene>
<keyword evidence="8" id="KW-0804">Transcription</keyword>
<evidence type="ECO:0000256" key="10">
    <source>
        <dbReference type="SAM" id="MobiDB-lite"/>
    </source>
</evidence>
<evidence type="ECO:0000256" key="8">
    <source>
        <dbReference type="ARBA" id="ARBA00023163"/>
    </source>
</evidence>
<evidence type="ECO:0000256" key="9">
    <source>
        <dbReference type="PROSITE-ProRule" id="PRU00175"/>
    </source>
</evidence>
<dbReference type="GO" id="GO:0000209">
    <property type="term" value="P:protein polyubiquitination"/>
    <property type="evidence" value="ECO:0007669"/>
    <property type="project" value="TreeGrafter"/>
</dbReference>
<dbReference type="CDD" id="cd16574">
    <property type="entry name" value="RING-HC_Topors"/>
    <property type="match status" value="1"/>
</dbReference>
<feature type="non-terminal residue" evidence="12">
    <location>
        <position position="1"/>
    </location>
</feature>
<feature type="compositionally biased region" description="Basic residues" evidence="10">
    <location>
        <begin position="732"/>
        <end position="742"/>
    </location>
</feature>
<evidence type="ECO:0000256" key="4">
    <source>
        <dbReference type="ARBA" id="ARBA00022723"/>
    </source>
</evidence>
<dbReference type="Pfam" id="PF00097">
    <property type="entry name" value="zf-C3HC4"/>
    <property type="match status" value="1"/>
</dbReference>
<feature type="compositionally biased region" description="Polar residues" evidence="10">
    <location>
        <begin position="540"/>
        <end position="550"/>
    </location>
</feature>
<keyword evidence="5 9" id="KW-0863">Zinc-finger</keyword>
<dbReference type="STRING" id="282301.A0A267GW33"/>
<comment type="caution">
    <text evidence="12">The sequence shown here is derived from an EMBL/GenBank/DDBJ whole genome shotgun (WGS) entry which is preliminary data.</text>
</comment>
<dbReference type="GO" id="GO:0006513">
    <property type="term" value="P:protein monoubiquitination"/>
    <property type="evidence" value="ECO:0007669"/>
    <property type="project" value="TreeGrafter"/>
</dbReference>
<keyword evidence="13" id="KW-1185">Reference proteome</keyword>
<feature type="compositionally biased region" description="Low complexity" evidence="10">
    <location>
        <begin position="187"/>
        <end position="196"/>
    </location>
</feature>
<feature type="region of interest" description="Disordered" evidence="10">
    <location>
        <begin position="1"/>
        <end position="58"/>
    </location>
</feature>
<dbReference type="InterPro" id="IPR058746">
    <property type="entry name" value="Znf_RING-type_Topors"/>
</dbReference>
<comment type="catalytic activity">
    <reaction evidence="1">
        <text>S-ubiquitinyl-[E2 ubiquitin-conjugating enzyme]-L-cysteine + [acceptor protein]-L-lysine = [E2 ubiquitin-conjugating enzyme]-L-cysteine + N(6)-ubiquitinyl-[acceptor protein]-L-lysine.</text>
        <dbReference type="EC" id="2.3.2.27"/>
    </reaction>
</comment>
<feature type="compositionally biased region" description="Low complexity" evidence="10">
    <location>
        <begin position="551"/>
        <end position="562"/>
    </location>
</feature>
<evidence type="ECO:0000256" key="3">
    <source>
        <dbReference type="ARBA" id="ARBA00022679"/>
    </source>
</evidence>
<keyword evidence="6" id="KW-0862">Zinc</keyword>
<organism evidence="12 13">
    <name type="scientific">Macrostomum lignano</name>
    <dbReference type="NCBI Taxonomy" id="282301"/>
    <lineage>
        <taxon>Eukaryota</taxon>
        <taxon>Metazoa</taxon>
        <taxon>Spiralia</taxon>
        <taxon>Lophotrochozoa</taxon>
        <taxon>Platyhelminthes</taxon>
        <taxon>Rhabditophora</taxon>
        <taxon>Macrostomorpha</taxon>
        <taxon>Macrostomida</taxon>
        <taxon>Macrostomidae</taxon>
        <taxon>Macrostomum</taxon>
    </lineage>
</organism>
<dbReference type="InterPro" id="IPR018957">
    <property type="entry name" value="Znf_C3HC4_RING-type"/>
</dbReference>
<keyword evidence="7" id="KW-0805">Transcription regulation</keyword>
<evidence type="ECO:0000256" key="5">
    <source>
        <dbReference type="ARBA" id="ARBA00022771"/>
    </source>
</evidence>
<feature type="region of interest" description="Disordered" evidence="10">
    <location>
        <begin position="683"/>
        <end position="704"/>
    </location>
</feature>
<keyword evidence="3" id="KW-0808">Transferase</keyword>
<feature type="region of interest" description="Disordered" evidence="10">
    <location>
        <begin position="716"/>
        <end position="774"/>
    </location>
</feature>
<dbReference type="SUPFAM" id="SSF57850">
    <property type="entry name" value="RING/U-box"/>
    <property type="match status" value="1"/>
</dbReference>
<dbReference type="PROSITE" id="PS00518">
    <property type="entry name" value="ZF_RING_1"/>
    <property type="match status" value="1"/>
</dbReference>
<dbReference type="PANTHER" id="PTHR46077">
    <property type="entry name" value="E3 UBIQUITIN-PROTEIN LIGASE TOPORS"/>
    <property type="match status" value="1"/>
</dbReference>
<reference evidence="12 13" key="1">
    <citation type="submission" date="2017-06" db="EMBL/GenBank/DDBJ databases">
        <title>A platform for efficient transgenesis in Macrostomum lignano, a flatworm model organism for stem cell research.</title>
        <authorList>
            <person name="Berezikov E."/>
        </authorList>
    </citation>
    <scope>NUCLEOTIDE SEQUENCE [LARGE SCALE GENOMIC DNA]</scope>
    <source>
        <strain evidence="12">DV1</strain>
        <tissue evidence="12">Whole organism</tissue>
    </source>
</reference>
<dbReference type="GO" id="GO:0061630">
    <property type="term" value="F:ubiquitin protein ligase activity"/>
    <property type="evidence" value="ECO:0007669"/>
    <property type="project" value="UniProtKB-EC"/>
</dbReference>
<keyword evidence="4" id="KW-0479">Metal-binding</keyword>
<name>A0A267GW33_9PLAT</name>
<dbReference type="OrthoDB" id="365379at2759"/>
<feature type="domain" description="RING-type" evidence="11">
    <location>
        <begin position="74"/>
        <end position="113"/>
    </location>
</feature>
<dbReference type="InterPro" id="IPR001841">
    <property type="entry name" value="Znf_RING"/>
</dbReference>
<evidence type="ECO:0000256" key="7">
    <source>
        <dbReference type="ARBA" id="ARBA00023015"/>
    </source>
</evidence>
<evidence type="ECO:0000256" key="6">
    <source>
        <dbReference type="ARBA" id="ARBA00022833"/>
    </source>
</evidence>
<feature type="region of interest" description="Disordered" evidence="10">
    <location>
        <begin position="424"/>
        <end position="447"/>
    </location>
</feature>
<evidence type="ECO:0000256" key="1">
    <source>
        <dbReference type="ARBA" id="ARBA00000900"/>
    </source>
</evidence>
<dbReference type="AlphaFoldDB" id="A0A267GW33"/>
<evidence type="ECO:0000313" key="13">
    <source>
        <dbReference type="Proteomes" id="UP000215902"/>
    </source>
</evidence>
<evidence type="ECO:0000313" key="12">
    <source>
        <dbReference type="EMBL" id="PAA90231.1"/>
    </source>
</evidence>
<proteinExistence type="predicted"/>
<dbReference type="GO" id="GO:0008270">
    <property type="term" value="F:zinc ion binding"/>
    <property type="evidence" value="ECO:0007669"/>
    <property type="project" value="UniProtKB-KW"/>
</dbReference>
<dbReference type="InterPro" id="IPR013083">
    <property type="entry name" value="Znf_RING/FYVE/PHD"/>
</dbReference>
<feature type="region of interest" description="Disordered" evidence="10">
    <location>
        <begin position="593"/>
        <end position="648"/>
    </location>
</feature>
<dbReference type="Gene3D" id="3.30.40.10">
    <property type="entry name" value="Zinc/RING finger domain, C3HC4 (zinc finger)"/>
    <property type="match status" value="1"/>
</dbReference>
<accession>A0A267GW33</accession>